<evidence type="ECO:0000256" key="9">
    <source>
        <dbReference type="PIRSR" id="PIRSR640255-2"/>
    </source>
</evidence>
<comment type="similarity">
    <text evidence="2">Belongs to the DNA/RNA non-specific endonuclease family.</text>
</comment>
<evidence type="ECO:0000313" key="12">
    <source>
        <dbReference type="EMBL" id="PRY48366.1"/>
    </source>
</evidence>
<keyword evidence="6" id="KW-0378">Hydrolase</keyword>
<reference evidence="12 13" key="1">
    <citation type="submission" date="2018-03" db="EMBL/GenBank/DDBJ databases">
        <title>Genomic Encyclopedia of Archaeal and Bacterial Type Strains, Phase II (KMG-II): from individual species to whole genera.</title>
        <authorList>
            <person name="Goeker M."/>
        </authorList>
    </citation>
    <scope>NUCLEOTIDE SEQUENCE [LARGE SCALE GENOMIC DNA]</scope>
    <source>
        <strain evidence="12 13">DSM 45416</strain>
    </source>
</reference>
<evidence type="ECO:0000313" key="13">
    <source>
        <dbReference type="Proteomes" id="UP000239210"/>
    </source>
</evidence>
<dbReference type="InterPro" id="IPR020821">
    <property type="entry name" value="ENPP1-3/EXOG-like_nuc-like"/>
</dbReference>
<feature type="domain" description="ENPP1-3/EXOG-like endonuclease/phosphodiesterase" evidence="10">
    <location>
        <begin position="398"/>
        <end position="605"/>
    </location>
</feature>
<dbReference type="InterPro" id="IPR009003">
    <property type="entry name" value="Peptidase_S1_PA"/>
</dbReference>
<dbReference type="InterPro" id="IPR040255">
    <property type="entry name" value="Non-specific_endonuclease"/>
</dbReference>
<evidence type="ECO:0000256" key="1">
    <source>
        <dbReference type="ARBA" id="ARBA00001946"/>
    </source>
</evidence>
<evidence type="ECO:0000256" key="7">
    <source>
        <dbReference type="ARBA" id="ARBA00022842"/>
    </source>
</evidence>
<gene>
    <name evidence="12" type="ORF">LY71_1093</name>
</gene>
<dbReference type="Gene3D" id="3.40.570.10">
    <property type="entry name" value="Extracellular Endonuclease, subunit A"/>
    <property type="match status" value="1"/>
</dbReference>
<proteinExistence type="inferred from homology"/>
<sequence>MPTDADSSGRVATTDRTRMTTGEYERLLAALRRFIRTEGERYLADPNITSIGIGYKVTDGRETPELSVQFTVGEKLAEPESLAALGTSAVPESIVIDGVAVPTDVLERRYAPAFRLVAEPPTVARKVRLDPVVPGISVGHPSITAGTIGGVVYDRRDGTPYVLSNWHVLHGPDGSVGDDVVQPGPRDDNRLAANRLGRLVRSYLGIAGDCAVATIEDRRFDAVHLGLGVVPDRLGEPELGDAVVKSGRTTEVTRGIVRRVDAIVQLDYGGSVGLKNIGCFEIGPDPVHPAAQGEISRGGDSGAMWLFTDAGQPTTVVAGLHFGGEAGLDPDEHALACLPASVFEKLEITLRPPSPEDVMVPHGYDPGFLGVSVPAPEPGAAIREDVASTVDGDTVVEHTHFSLQMSASRRFAFWVGWNIDGGSLKALSRKGMKFLKDPQIADDLQVGNELYAGNDLDRGHIARRADLVWGSLPVAERANRDSFFFTNIAPQMDDFNQSAQDGVWGKLEEAVFADVDVEDLKVSVFGGPVFAADDRVYRGVRLPREYWKVLAFHEAGALKARAFLLTQSLDQLEALELDEFRVFQVTVAEIEARCGLRFPDVLQEAQPLAPADQTGEREPLATLADIVW</sequence>
<accession>A0A2T0TRQ5</accession>
<dbReference type="PROSITE" id="PS01070">
    <property type="entry name" value="NUCLEASE_NON_SPEC"/>
    <property type="match status" value="1"/>
</dbReference>
<evidence type="ECO:0000256" key="2">
    <source>
        <dbReference type="ARBA" id="ARBA00010052"/>
    </source>
</evidence>
<dbReference type="SUPFAM" id="SSF54060">
    <property type="entry name" value="His-Me finger endonucleases"/>
    <property type="match status" value="1"/>
</dbReference>
<dbReference type="SMART" id="SM00892">
    <property type="entry name" value="Endonuclease_NS"/>
    <property type="match status" value="1"/>
</dbReference>
<dbReference type="SMART" id="SM00477">
    <property type="entry name" value="NUC"/>
    <property type="match status" value="1"/>
</dbReference>
<evidence type="ECO:0000256" key="3">
    <source>
        <dbReference type="ARBA" id="ARBA00022722"/>
    </source>
</evidence>
<dbReference type="PANTHER" id="PTHR13966:SF5">
    <property type="entry name" value="ENDONUCLEASE G, MITOCHONDRIAL"/>
    <property type="match status" value="1"/>
</dbReference>
<dbReference type="CDD" id="cd00091">
    <property type="entry name" value="NUC"/>
    <property type="match status" value="1"/>
</dbReference>
<dbReference type="InterPro" id="IPR044925">
    <property type="entry name" value="His-Me_finger_sf"/>
</dbReference>
<evidence type="ECO:0000256" key="8">
    <source>
        <dbReference type="PIRSR" id="PIRSR640255-1"/>
    </source>
</evidence>
<evidence type="ECO:0000256" key="4">
    <source>
        <dbReference type="ARBA" id="ARBA00022723"/>
    </source>
</evidence>
<dbReference type="GO" id="GO:0016787">
    <property type="term" value="F:hydrolase activity"/>
    <property type="evidence" value="ECO:0007669"/>
    <property type="project" value="UniProtKB-KW"/>
</dbReference>
<feature type="binding site" evidence="9">
    <location>
        <position position="496"/>
    </location>
    <ligand>
        <name>Mg(2+)</name>
        <dbReference type="ChEBI" id="CHEBI:18420"/>
        <note>catalytic</note>
    </ligand>
</feature>
<dbReference type="Proteomes" id="UP000239210">
    <property type="component" value="Unassembled WGS sequence"/>
</dbReference>
<evidence type="ECO:0000256" key="6">
    <source>
        <dbReference type="ARBA" id="ARBA00022801"/>
    </source>
</evidence>
<dbReference type="PANTHER" id="PTHR13966">
    <property type="entry name" value="ENDONUCLEASE RELATED"/>
    <property type="match status" value="1"/>
</dbReference>
<dbReference type="EMBL" id="PVTG01000009">
    <property type="protein sequence ID" value="PRY48366.1"/>
    <property type="molecule type" value="Genomic_DNA"/>
</dbReference>
<protein>
    <submittedName>
        <fullName evidence="12">Endonuclease G</fullName>
    </submittedName>
</protein>
<comment type="cofactor">
    <cofactor evidence="1">
        <name>Mg(2+)</name>
        <dbReference type="ChEBI" id="CHEBI:18420"/>
    </cofactor>
</comment>
<dbReference type="InterPro" id="IPR001604">
    <property type="entry name" value="Endo_G_ENPP1-like_dom"/>
</dbReference>
<keyword evidence="13" id="KW-1185">Reference proteome</keyword>
<dbReference type="InterPro" id="IPR044929">
    <property type="entry name" value="DNA/RNA_non-sp_Endonuclease_sf"/>
</dbReference>
<keyword evidence="7" id="KW-0460">Magnesium</keyword>
<dbReference type="GO" id="GO:0046872">
    <property type="term" value="F:metal ion binding"/>
    <property type="evidence" value="ECO:0007669"/>
    <property type="project" value="UniProtKB-KW"/>
</dbReference>
<evidence type="ECO:0000259" key="11">
    <source>
        <dbReference type="SMART" id="SM00892"/>
    </source>
</evidence>
<keyword evidence="5 12" id="KW-0255">Endonuclease</keyword>
<dbReference type="GO" id="GO:0003676">
    <property type="term" value="F:nucleic acid binding"/>
    <property type="evidence" value="ECO:0007669"/>
    <property type="project" value="InterPro"/>
</dbReference>
<keyword evidence="4 9" id="KW-0479">Metal-binding</keyword>
<comment type="caution">
    <text evidence="12">The sequence shown here is derived from an EMBL/GenBank/DDBJ whole genome shotgun (WGS) entry which is preliminary data.</text>
</comment>
<evidence type="ECO:0000256" key="5">
    <source>
        <dbReference type="ARBA" id="ARBA00022759"/>
    </source>
</evidence>
<dbReference type="GO" id="GO:0004519">
    <property type="term" value="F:endonuclease activity"/>
    <property type="evidence" value="ECO:0007669"/>
    <property type="project" value="UniProtKB-KW"/>
</dbReference>
<evidence type="ECO:0000259" key="10">
    <source>
        <dbReference type="SMART" id="SM00477"/>
    </source>
</evidence>
<name>A0A2T0TRQ5_9ACTN</name>
<keyword evidence="3" id="KW-0540">Nuclease</keyword>
<organism evidence="12 13">
    <name type="scientific">Geodermatophilus tzadiensis</name>
    <dbReference type="NCBI Taxonomy" id="1137988"/>
    <lineage>
        <taxon>Bacteria</taxon>
        <taxon>Bacillati</taxon>
        <taxon>Actinomycetota</taxon>
        <taxon>Actinomycetes</taxon>
        <taxon>Geodermatophilales</taxon>
        <taxon>Geodermatophilaceae</taxon>
        <taxon>Geodermatophilus</taxon>
    </lineage>
</organism>
<dbReference type="SUPFAM" id="SSF50494">
    <property type="entry name" value="Trypsin-like serine proteases"/>
    <property type="match status" value="1"/>
</dbReference>
<dbReference type="AlphaFoldDB" id="A0A2T0TRQ5"/>
<feature type="domain" description="DNA/RNA non-specific endonuclease/pyrophosphatase/phosphodiesterase" evidence="11">
    <location>
        <begin position="397"/>
        <end position="605"/>
    </location>
</feature>
<dbReference type="InterPro" id="IPR018524">
    <property type="entry name" value="DNA/RNA_endonuclease_AS"/>
</dbReference>
<dbReference type="Pfam" id="PF01223">
    <property type="entry name" value="Endonuclease_NS"/>
    <property type="match status" value="1"/>
</dbReference>
<feature type="active site" description="Proton acceptor" evidence="8">
    <location>
        <position position="460"/>
    </location>
</feature>